<dbReference type="EMBL" id="LBXN01000019">
    <property type="protein sequence ID" value="KKR33293.1"/>
    <property type="molecule type" value="Genomic_DNA"/>
</dbReference>
<dbReference type="Pfam" id="PF04014">
    <property type="entry name" value="MazE_antitoxin"/>
    <property type="match status" value="1"/>
</dbReference>
<accession>A0A0G0PZH7</accession>
<evidence type="ECO:0000313" key="3">
    <source>
        <dbReference type="Proteomes" id="UP000034539"/>
    </source>
</evidence>
<evidence type="ECO:0000259" key="1">
    <source>
        <dbReference type="SMART" id="SM00966"/>
    </source>
</evidence>
<protein>
    <recommendedName>
        <fullName evidence="1">SpoVT-AbrB domain-containing protein</fullName>
    </recommendedName>
</protein>
<dbReference type="Gene3D" id="2.10.260.10">
    <property type="match status" value="1"/>
</dbReference>
<name>A0A0G0PZH7_9BACT</name>
<gene>
    <name evidence="2" type="ORF">UT63_C0019G0015</name>
</gene>
<reference evidence="2 3" key="1">
    <citation type="journal article" date="2015" name="Nature">
        <title>rRNA introns, odd ribosomes, and small enigmatic genomes across a large radiation of phyla.</title>
        <authorList>
            <person name="Brown C.T."/>
            <person name="Hug L.A."/>
            <person name="Thomas B.C."/>
            <person name="Sharon I."/>
            <person name="Castelle C.J."/>
            <person name="Singh A."/>
            <person name="Wilkins M.J."/>
            <person name="Williams K.H."/>
            <person name="Banfield J.F."/>
        </authorList>
    </citation>
    <scope>NUCLEOTIDE SEQUENCE [LARGE SCALE GENOMIC DNA]</scope>
</reference>
<organism evidence="2 3">
    <name type="scientific">Candidatus Gottesmanbacteria bacterium GW2011_GWC2_39_8</name>
    <dbReference type="NCBI Taxonomy" id="1618450"/>
    <lineage>
        <taxon>Bacteria</taxon>
        <taxon>Candidatus Gottesmaniibacteriota</taxon>
    </lineage>
</organism>
<evidence type="ECO:0000313" key="2">
    <source>
        <dbReference type="EMBL" id="KKR33293.1"/>
    </source>
</evidence>
<sequence>MIGLTTITTKGQVTIPEPVRLALGINVGDKVAFGPVISKGRQVMIKIIPSQIVEELAGVLKPSIYEQNYHKVRAKTGKLLGKKYQVK</sequence>
<dbReference type="NCBIfam" id="TIGR01439">
    <property type="entry name" value="lp_hng_hel_AbrB"/>
    <property type="match status" value="1"/>
</dbReference>
<dbReference type="AlphaFoldDB" id="A0A0G0PZH7"/>
<dbReference type="InterPro" id="IPR007159">
    <property type="entry name" value="SpoVT-AbrB_dom"/>
</dbReference>
<dbReference type="GO" id="GO:0003677">
    <property type="term" value="F:DNA binding"/>
    <property type="evidence" value="ECO:0007669"/>
    <property type="project" value="InterPro"/>
</dbReference>
<feature type="domain" description="SpoVT-AbrB" evidence="1">
    <location>
        <begin position="5"/>
        <end position="55"/>
    </location>
</feature>
<dbReference type="Proteomes" id="UP000034539">
    <property type="component" value="Unassembled WGS sequence"/>
</dbReference>
<dbReference type="InterPro" id="IPR037914">
    <property type="entry name" value="SpoVT-AbrB_sf"/>
</dbReference>
<comment type="caution">
    <text evidence="2">The sequence shown here is derived from an EMBL/GenBank/DDBJ whole genome shotgun (WGS) entry which is preliminary data.</text>
</comment>
<proteinExistence type="predicted"/>
<dbReference type="SUPFAM" id="SSF89447">
    <property type="entry name" value="AbrB/MazE/MraZ-like"/>
    <property type="match status" value="1"/>
</dbReference>
<dbReference type="SMART" id="SM00966">
    <property type="entry name" value="SpoVT_AbrB"/>
    <property type="match status" value="1"/>
</dbReference>